<gene>
    <name evidence="2" type="ORF">GCM10010178_41710</name>
</gene>
<accession>A0ABQ2UP54</accession>
<protein>
    <submittedName>
        <fullName evidence="2">Uncharacterized protein</fullName>
    </submittedName>
</protein>
<comment type="caution">
    <text evidence="2">The sequence shown here is derived from an EMBL/GenBank/DDBJ whole genome shotgun (WGS) entry which is preliminary data.</text>
</comment>
<evidence type="ECO:0000313" key="2">
    <source>
        <dbReference type="EMBL" id="GGU44886.1"/>
    </source>
</evidence>
<keyword evidence="1" id="KW-0732">Signal</keyword>
<dbReference type="Proteomes" id="UP000649573">
    <property type="component" value="Unassembled WGS sequence"/>
</dbReference>
<feature type="chain" id="PRO_5045513006" evidence="1">
    <location>
        <begin position="24"/>
        <end position="124"/>
    </location>
</feature>
<organism evidence="2 3">
    <name type="scientific">Lentzea flava</name>
    <dbReference type="NCBI Taxonomy" id="103732"/>
    <lineage>
        <taxon>Bacteria</taxon>
        <taxon>Bacillati</taxon>
        <taxon>Actinomycetota</taxon>
        <taxon>Actinomycetes</taxon>
        <taxon>Pseudonocardiales</taxon>
        <taxon>Pseudonocardiaceae</taxon>
        <taxon>Lentzea</taxon>
    </lineage>
</organism>
<name>A0ABQ2UP54_9PSEU</name>
<dbReference type="RefSeq" id="WP_189255368.1">
    <property type="nucleotide sequence ID" value="NZ_BMRE01000017.1"/>
</dbReference>
<evidence type="ECO:0000256" key="1">
    <source>
        <dbReference type="SAM" id="SignalP"/>
    </source>
</evidence>
<sequence>MAIVPRVLGAVVLALVLTAPNTAATTPVREHRPAVMRMEYAVGDLNAVVHSPRTLVGTRPLVFHLRGDDHRAQSLAQQGAIVVLVGDPAVLSRHVELWRELSGAEGPLAERFRGFAGHFSVAEP</sequence>
<reference evidence="3" key="1">
    <citation type="journal article" date="2019" name="Int. J. Syst. Evol. Microbiol.">
        <title>The Global Catalogue of Microorganisms (GCM) 10K type strain sequencing project: providing services to taxonomists for standard genome sequencing and annotation.</title>
        <authorList>
            <consortium name="The Broad Institute Genomics Platform"/>
            <consortium name="The Broad Institute Genome Sequencing Center for Infectious Disease"/>
            <person name="Wu L."/>
            <person name="Ma J."/>
        </authorList>
    </citation>
    <scope>NUCLEOTIDE SEQUENCE [LARGE SCALE GENOMIC DNA]</scope>
    <source>
        <strain evidence="3">JCM 3296</strain>
    </source>
</reference>
<proteinExistence type="predicted"/>
<dbReference type="EMBL" id="BMRE01000017">
    <property type="protein sequence ID" value="GGU44886.1"/>
    <property type="molecule type" value="Genomic_DNA"/>
</dbReference>
<keyword evidence="3" id="KW-1185">Reference proteome</keyword>
<feature type="signal peptide" evidence="1">
    <location>
        <begin position="1"/>
        <end position="23"/>
    </location>
</feature>
<evidence type="ECO:0000313" key="3">
    <source>
        <dbReference type="Proteomes" id="UP000649573"/>
    </source>
</evidence>